<gene>
    <name evidence="2" type="ORF">B0H64DRAFT_200282</name>
</gene>
<reference evidence="2" key="1">
    <citation type="journal article" date="2023" name="Mol. Phylogenet. Evol.">
        <title>Genome-scale phylogeny and comparative genomics of the fungal order Sordariales.</title>
        <authorList>
            <person name="Hensen N."/>
            <person name="Bonometti L."/>
            <person name="Westerberg I."/>
            <person name="Brannstrom I.O."/>
            <person name="Guillou S."/>
            <person name="Cros-Aarteil S."/>
            <person name="Calhoun S."/>
            <person name="Haridas S."/>
            <person name="Kuo A."/>
            <person name="Mondo S."/>
            <person name="Pangilinan J."/>
            <person name="Riley R."/>
            <person name="LaButti K."/>
            <person name="Andreopoulos B."/>
            <person name="Lipzen A."/>
            <person name="Chen C."/>
            <person name="Yan M."/>
            <person name="Daum C."/>
            <person name="Ng V."/>
            <person name="Clum A."/>
            <person name="Steindorff A."/>
            <person name="Ohm R.A."/>
            <person name="Martin F."/>
            <person name="Silar P."/>
            <person name="Natvig D.O."/>
            <person name="Lalanne C."/>
            <person name="Gautier V."/>
            <person name="Ament-Velasquez S.L."/>
            <person name="Kruys A."/>
            <person name="Hutchinson M.I."/>
            <person name="Powell A.J."/>
            <person name="Barry K."/>
            <person name="Miller A.N."/>
            <person name="Grigoriev I.V."/>
            <person name="Debuchy R."/>
            <person name="Gladieux P."/>
            <person name="Hiltunen Thoren M."/>
            <person name="Johannesson H."/>
        </authorList>
    </citation>
    <scope>NUCLEOTIDE SEQUENCE</scope>
    <source>
        <strain evidence="2">CBS 168.71</strain>
    </source>
</reference>
<feature type="region of interest" description="Disordered" evidence="1">
    <location>
        <begin position="1"/>
        <end position="30"/>
    </location>
</feature>
<dbReference type="Proteomes" id="UP001278766">
    <property type="component" value="Unassembled WGS sequence"/>
</dbReference>
<proteinExistence type="predicted"/>
<protein>
    <submittedName>
        <fullName evidence="2">Uncharacterized protein</fullName>
    </submittedName>
</protein>
<dbReference type="GeneID" id="87836190"/>
<evidence type="ECO:0000313" key="3">
    <source>
        <dbReference type="Proteomes" id="UP001278766"/>
    </source>
</evidence>
<evidence type="ECO:0000313" key="2">
    <source>
        <dbReference type="EMBL" id="KAK3295010.1"/>
    </source>
</evidence>
<comment type="caution">
    <text evidence="2">The sequence shown here is derived from an EMBL/GenBank/DDBJ whole genome shotgun (WGS) entry which is preliminary data.</text>
</comment>
<organism evidence="2 3">
    <name type="scientific">Chaetomium fimeti</name>
    <dbReference type="NCBI Taxonomy" id="1854472"/>
    <lineage>
        <taxon>Eukaryota</taxon>
        <taxon>Fungi</taxon>
        <taxon>Dikarya</taxon>
        <taxon>Ascomycota</taxon>
        <taxon>Pezizomycotina</taxon>
        <taxon>Sordariomycetes</taxon>
        <taxon>Sordariomycetidae</taxon>
        <taxon>Sordariales</taxon>
        <taxon>Chaetomiaceae</taxon>
        <taxon>Chaetomium</taxon>
    </lineage>
</organism>
<keyword evidence="3" id="KW-1185">Reference proteome</keyword>
<dbReference type="AlphaFoldDB" id="A0AAE0LRV8"/>
<dbReference type="RefSeq" id="XP_062658524.1">
    <property type="nucleotide sequence ID" value="XM_062799242.1"/>
</dbReference>
<reference evidence="2" key="2">
    <citation type="submission" date="2023-06" db="EMBL/GenBank/DDBJ databases">
        <authorList>
            <consortium name="Lawrence Berkeley National Laboratory"/>
            <person name="Haridas S."/>
            <person name="Hensen N."/>
            <person name="Bonometti L."/>
            <person name="Westerberg I."/>
            <person name="Brannstrom I.O."/>
            <person name="Guillou S."/>
            <person name="Cros-Aarteil S."/>
            <person name="Calhoun S."/>
            <person name="Kuo A."/>
            <person name="Mondo S."/>
            <person name="Pangilinan J."/>
            <person name="Riley R."/>
            <person name="Labutti K."/>
            <person name="Andreopoulos B."/>
            <person name="Lipzen A."/>
            <person name="Chen C."/>
            <person name="Yanf M."/>
            <person name="Daum C."/>
            <person name="Ng V."/>
            <person name="Clum A."/>
            <person name="Steindorff A."/>
            <person name="Ohm R."/>
            <person name="Martin F."/>
            <person name="Silar P."/>
            <person name="Natvig D."/>
            <person name="Lalanne C."/>
            <person name="Gautier V."/>
            <person name="Ament-Velasquez S.L."/>
            <person name="Kruys A."/>
            <person name="Hutchinson M.I."/>
            <person name="Powell A.J."/>
            <person name="Barry K."/>
            <person name="Miller A.N."/>
            <person name="Grigoriev I.V."/>
            <person name="Debuchy R."/>
            <person name="Gladieux P."/>
            <person name="Thoren M.H."/>
            <person name="Johannesson H."/>
        </authorList>
    </citation>
    <scope>NUCLEOTIDE SEQUENCE</scope>
    <source>
        <strain evidence="2">CBS 168.71</strain>
    </source>
</reference>
<evidence type="ECO:0000256" key="1">
    <source>
        <dbReference type="SAM" id="MobiDB-lite"/>
    </source>
</evidence>
<sequence>MRAPNEPESSRVPKRPSSSPSGGDGGCLFKLSRNATSQMDHSETGTGLAAGCLGQVRGPGADGWTISVSVAGSMTEQGSGCTKPLAPKGPPCSAALSVCLQRSSGTRMCLPRPKRAKPVTLQETHAPPGQCGPFCIPISSTQYESNTFFLPMVGFTYYFISTTQPLDISLLCIPSLFFLSQGNPHHILETSKIPLPSCVGIPIEFKRAFGCLPPSPIAFPHQPPPASSPSHCATG</sequence>
<dbReference type="EMBL" id="JAUEPN010000005">
    <property type="protein sequence ID" value="KAK3295010.1"/>
    <property type="molecule type" value="Genomic_DNA"/>
</dbReference>
<name>A0AAE0LRV8_9PEZI</name>
<accession>A0AAE0LRV8</accession>